<accession>A0A6S7IQL4</accession>
<keyword evidence="2" id="KW-1185">Reference proteome</keyword>
<reference evidence="1" key="1">
    <citation type="submission" date="2020-04" db="EMBL/GenBank/DDBJ databases">
        <authorList>
            <person name="Alioto T."/>
            <person name="Alioto T."/>
            <person name="Gomez Garrido J."/>
        </authorList>
    </citation>
    <scope>NUCLEOTIDE SEQUENCE</scope>
    <source>
        <strain evidence="1">A484AB</strain>
    </source>
</reference>
<dbReference type="AlphaFoldDB" id="A0A6S7IQL4"/>
<organism evidence="1 2">
    <name type="scientific">Paramuricea clavata</name>
    <name type="common">Red gorgonian</name>
    <name type="synonym">Violescent sea-whip</name>
    <dbReference type="NCBI Taxonomy" id="317549"/>
    <lineage>
        <taxon>Eukaryota</taxon>
        <taxon>Metazoa</taxon>
        <taxon>Cnidaria</taxon>
        <taxon>Anthozoa</taxon>
        <taxon>Octocorallia</taxon>
        <taxon>Malacalcyonacea</taxon>
        <taxon>Plexauridae</taxon>
        <taxon>Paramuricea</taxon>
    </lineage>
</organism>
<evidence type="ECO:0000313" key="1">
    <source>
        <dbReference type="EMBL" id="CAB4019140.1"/>
    </source>
</evidence>
<name>A0A6S7IQL4_PARCT</name>
<gene>
    <name evidence="1" type="ORF">PACLA_8A030405</name>
</gene>
<sequence>MAQLENCILLELWETVLERFPKTFMQLQSADLDLDEAVAHLESLMNYTTTLTDSFHDFEEKKQLKDGADNLVQQYPYDLETSLAEELVHFREHFKGKNLPRKEDALDDSDEAVSVELQMYRIHAKREIDEVFPTSILPCEFI</sequence>
<protein>
    <submittedName>
        <fullName evidence="1">Uncharacterized protein</fullName>
    </submittedName>
</protein>
<dbReference type="OrthoDB" id="10063284at2759"/>
<dbReference type="Proteomes" id="UP001152795">
    <property type="component" value="Unassembled WGS sequence"/>
</dbReference>
<evidence type="ECO:0000313" key="2">
    <source>
        <dbReference type="Proteomes" id="UP001152795"/>
    </source>
</evidence>
<comment type="caution">
    <text evidence="1">The sequence shown here is derived from an EMBL/GenBank/DDBJ whole genome shotgun (WGS) entry which is preliminary data.</text>
</comment>
<proteinExistence type="predicted"/>
<dbReference type="EMBL" id="CACRXK020010314">
    <property type="protein sequence ID" value="CAB4019140.1"/>
    <property type="molecule type" value="Genomic_DNA"/>
</dbReference>